<comment type="caution">
    <text evidence="1">The sequence shown here is derived from an EMBL/GenBank/DDBJ whole genome shotgun (WGS) entry which is preliminary data.</text>
</comment>
<proteinExistence type="predicted"/>
<gene>
    <name evidence="1" type="ORF">ADK38_17260</name>
</gene>
<accession>A0ABR5J664</accession>
<protein>
    <recommendedName>
        <fullName evidence="3">Holin</fullName>
    </recommendedName>
</protein>
<organism evidence="1 2">
    <name type="scientific">Streptomyces varsoviensis</name>
    <dbReference type="NCBI Taxonomy" id="67373"/>
    <lineage>
        <taxon>Bacteria</taxon>
        <taxon>Bacillati</taxon>
        <taxon>Actinomycetota</taxon>
        <taxon>Actinomycetes</taxon>
        <taxon>Kitasatosporales</taxon>
        <taxon>Streptomycetaceae</taxon>
        <taxon>Streptomyces</taxon>
    </lineage>
</organism>
<dbReference type="InterPro" id="IPR020109">
    <property type="entry name" value="Holin_r1t"/>
</dbReference>
<evidence type="ECO:0008006" key="3">
    <source>
        <dbReference type="Google" id="ProtNLM"/>
    </source>
</evidence>
<keyword evidence="2" id="KW-1185">Reference proteome</keyword>
<sequence>MPRLLLDIAERTVAAYVTTLVGLLLADGFDLTSIPALKAAAIAALPAALSVLKGAIGGLAGDKASAAWLPRRSSQAPPNGT</sequence>
<evidence type="ECO:0000313" key="2">
    <source>
        <dbReference type="Proteomes" id="UP000037020"/>
    </source>
</evidence>
<evidence type="ECO:0000313" key="1">
    <source>
        <dbReference type="EMBL" id="KOG88895.1"/>
    </source>
</evidence>
<dbReference type="Pfam" id="PF16945">
    <property type="entry name" value="Phage_r1t_holin"/>
    <property type="match status" value="1"/>
</dbReference>
<name>A0ABR5J664_9ACTN</name>
<reference evidence="1 2" key="1">
    <citation type="submission" date="2015-07" db="EMBL/GenBank/DDBJ databases">
        <authorList>
            <person name="Ju K.-S."/>
            <person name="Doroghazi J.R."/>
            <person name="Metcalf W.W."/>
        </authorList>
    </citation>
    <scope>NUCLEOTIDE SEQUENCE [LARGE SCALE GENOMIC DNA]</scope>
    <source>
        <strain evidence="1 2">NRRL B-3589</strain>
    </source>
</reference>
<dbReference type="EMBL" id="LGUT01001466">
    <property type="protein sequence ID" value="KOG88895.1"/>
    <property type="molecule type" value="Genomic_DNA"/>
</dbReference>
<dbReference type="Proteomes" id="UP000037020">
    <property type="component" value="Unassembled WGS sequence"/>
</dbReference>